<protein>
    <recommendedName>
        <fullName evidence="2">COGs COG2929</fullName>
    </recommendedName>
</protein>
<dbReference type="AlphaFoldDB" id="A0A3B0V0M3"/>
<accession>A0A3B0V0M3</accession>
<proteinExistence type="predicted"/>
<sequence>MLSFEWDPEKIDDPLHSRDEERLVLIGISHKNRFLIVVHAERNEKIRIISARKSTKSERRFYESNG</sequence>
<dbReference type="Gene3D" id="3.10.450.530">
    <property type="entry name" value="Ribonuclease toxin, BrnT, of type II toxin-antitoxin system"/>
    <property type="match status" value="1"/>
</dbReference>
<dbReference type="InterPro" id="IPR038573">
    <property type="entry name" value="BrnT_sf"/>
</dbReference>
<dbReference type="InterPro" id="IPR007460">
    <property type="entry name" value="BrnT_toxin"/>
</dbReference>
<gene>
    <name evidence="1" type="ORF">MNBD_CHLOROFLEXI01-5095</name>
</gene>
<reference evidence="1" key="1">
    <citation type="submission" date="2018-06" db="EMBL/GenBank/DDBJ databases">
        <authorList>
            <person name="Zhirakovskaya E."/>
        </authorList>
    </citation>
    <scope>NUCLEOTIDE SEQUENCE</scope>
</reference>
<dbReference type="EMBL" id="UOEU01000051">
    <property type="protein sequence ID" value="VAW30409.1"/>
    <property type="molecule type" value="Genomic_DNA"/>
</dbReference>
<dbReference type="Pfam" id="PF04365">
    <property type="entry name" value="BrnT_toxin"/>
    <property type="match status" value="1"/>
</dbReference>
<name>A0A3B0V0M3_9ZZZZ</name>
<organism evidence="1">
    <name type="scientific">hydrothermal vent metagenome</name>
    <dbReference type="NCBI Taxonomy" id="652676"/>
    <lineage>
        <taxon>unclassified sequences</taxon>
        <taxon>metagenomes</taxon>
        <taxon>ecological metagenomes</taxon>
    </lineage>
</organism>
<evidence type="ECO:0008006" key="2">
    <source>
        <dbReference type="Google" id="ProtNLM"/>
    </source>
</evidence>
<evidence type="ECO:0000313" key="1">
    <source>
        <dbReference type="EMBL" id="VAW30409.1"/>
    </source>
</evidence>